<name>K6UUH3_PLACD</name>
<feature type="region of interest" description="Disordered" evidence="1">
    <location>
        <begin position="18"/>
        <end position="41"/>
    </location>
</feature>
<dbReference type="EMBL" id="DF157102">
    <property type="protein sequence ID" value="GAB67064.1"/>
    <property type="molecule type" value="Genomic_DNA"/>
</dbReference>
<dbReference type="Proteomes" id="UP000006319">
    <property type="component" value="Chromosome 10"/>
</dbReference>
<gene>
    <name evidence="2" type="ORF">PCYB_104140</name>
</gene>
<feature type="compositionally biased region" description="Low complexity" evidence="1">
    <location>
        <begin position="32"/>
        <end position="41"/>
    </location>
</feature>
<protein>
    <submittedName>
        <fullName evidence="2">Uncharacterized protein</fullName>
    </submittedName>
</protein>
<reference evidence="2 3" key="1">
    <citation type="journal article" date="2012" name="Nat. Genet.">
        <title>Plasmodium cynomolgi genome sequences provide insight into Plasmodium vivax and the monkey malaria clade.</title>
        <authorList>
            <person name="Tachibana S."/>
            <person name="Sullivan S.A."/>
            <person name="Kawai S."/>
            <person name="Nakamura S."/>
            <person name="Kim H.R."/>
            <person name="Goto N."/>
            <person name="Arisue N."/>
            <person name="Palacpac N.M.Q."/>
            <person name="Honma H."/>
            <person name="Yagi M."/>
            <person name="Tougan T."/>
            <person name="Katakai Y."/>
            <person name="Kaneko O."/>
            <person name="Mita T."/>
            <person name="Kita K."/>
            <person name="Yasutomi Y."/>
            <person name="Sutton P.L."/>
            <person name="Shakhbatyan R."/>
            <person name="Horii T."/>
            <person name="Yasunaga T."/>
            <person name="Barnwell J.W."/>
            <person name="Escalante A.A."/>
            <person name="Carlton J.M."/>
            <person name="Tanabe K."/>
        </authorList>
    </citation>
    <scope>NUCLEOTIDE SEQUENCE [LARGE SCALE GENOMIC DNA]</scope>
    <source>
        <strain evidence="2 3">B</strain>
    </source>
</reference>
<dbReference type="RefSeq" id="XP_004223011.1">
    <property type="nucleotide sequence ID" value="XM_004222963.1"/>
</dbReference>
<evidence type="ECO:0000313" key="2">
    <source>
        <dbReference type="EMBL" id="GAB67064.1"/>
    </source>
</evidence>
<organism evidence="2 3">
    <name type="scientific">Plasmodium cynomolgi (strain B)</name>
    <dbReference type="NCBI Taxonomy" id="1120755"/>
    <lineage>
        <taxon>Eukaryota</taxon>
        <taxon>Sar</taxon>
        <taxon>Alveolata</taxon>
        <taxon>Apicomplexa</taxon>
        <taxon>Aconoidasida</taxon>
        <taxon>Haemosporida</taxon>
        <taxon>Plasmodiidae</taxon>
        <taxon>Plasmodium</taxon>
        <taxon>Plasmodium (Plasmodium)</taxon>
    </lineage>
</organism>
<dbReference type="OMA" id="EHITTIR"/>
<dbReference type="KEGG" id="pcy:PCYB_104140"/>
<dbReference type="AlphaFoldDB" id="K6UUH3"/>
<accession>K6UUH3</accession>
<proteinExistence type="predicted"/>
<sequence length="227" mass="26765">MNDELYDSSKLWNHKSETNGEVTYPTSTAQKNSVTDTNSTSTTRCNGLSKLGKNNRVYYKIYHVIFNLRWAFKGSSCICKSRFLELLFIIIYLIHFQKQPHSNVESYEMDKILSGKGYHQEEVHWQSVIMLEKPSRICRRILFKNRLKKHKDNSLKNSRILAEKRSLKNVKTSNKIDFSNLNNNYEPYTIPKDDETRVIYESGDSKSLSYYTYLSINKNEENKNRDF</sequence>
<keyword evidence="3" id="KW-1185">Reference proteome</keyword>
<dbReference type="GeneID" id="14693424"/>
<evidence type="ECO:0000256" key="1">
    <source>
        <dbReference type="SAM" id="MobiDB-lite"/>
    </source>
</evidence>
<feature type="compositionally biased region" description="Polar residues" evidence="1">
    <location>
        <begin position="19"/>
        <end position="31"/>
    </location>
</feature>
<evidence type="ECO:0000313" key="3">
    <source>
        <dbReference type="Proteomes" id="UP000006319"/>
    </source>
</evidence>
<dbReference type="OrthoDB" id="384189at2759"/>
<dbReference type="VEuPathDB" id="PlasmoDB:PCYB_104140"/>